<dbReference type="SMART" id="SM00966">
    <property type="entry name" value="SpoVT_AbrB"/>
    <property type="match status" value="1"/>
</dbReference>
<dbReference type="SUPFAM" id="SSF89447">
    <property type="entry name" value="AbrB/MazE/MraZ-like"/>
    <property type="match status" value="1"/>
</dbReference>
<evidence type="ECO:0000313" key="3">
    <source>
        <dbReference type="Proteomes" id="UP001549036"/>
    </source>
</evidence>
<reference evidence="2 3" key="1">
    <citation type="submission" date="2024-06" db="EMBL/GenBank/DDBJ databases">
        <title>Genomic Encyclopedia of Type Strains, Phase IV (KMG-IV): sequencing the most valuable type-strain genomes for metagenomic binning, comparative biology and taxonomic classification.</title>
        <authorList>
            <person name="Goeker M."/>
        </authorList>
    </citation>
    <scope>NUCLEOTIDE SEQUENCE [LARGE SCALE GENOMIC DNA]</scope>
    <source>
        <strain evidence="2 3">DSM 29846</strain>
    </source>
</reference>
<dbReference type="EMBL" id="JBEPLM010000001">
    <property type="protein sequence ID" value="MET3591370.1"/>
    <property type="molecule type" value="Genomic_DNA"/>
</dbReference>
<dbReference type="Proteomes" id="UP001549036">
    <property type="component" value="Unassembled WGS sequence"/>
</dbReference>
<organism evidence="2 3">
    <name type="scientific">Mesorhizobium shonense</name>
    <dbReference type="NCBI Taxonomy" id="1209948"/>
    <lineage>
        <taxon>Bacteria</taxon>
        <taxon>Pseudomonadati</taxon>
        <taxon>Pseudomonadota</taxon>
        <taxon>Alphaproteobacteria</taxon>
        <taxon>Hyphomicrobiales</taxon>
        <taxon>Phyllobacteriaceae</taxon>
        <taxon>Mesorhizobium</taxon>
    </lineage>
</organism>
<dbReference type="InterPro" id="IPR007159">
    <property type="entry name" value="SpoVT-AbrB_dom"/>
</dbReference>
<sequence length="89" mass="9574">MTGSKKLTTTVSTKGQVTLPSAIRERRGWGAGTHLQVEDTPEGVLLRPVPAFAPTRAEDVFGVLPHGAKTLEEMDAGVLAEAQRRHARD</sequence>
<dbReference type="InterPro" id="IPR037914">
    <property type="entry name" value="SpoVT-AbrB_sf"/>
</dbReference>
<gene>
    <name evidence="2" type="ORF">ABID26_000749</name>
</gene>
<evidence type="ECO:0000313" key="2">
    <source>
        <dbReference type="EMBL" id="MET3591370.1"/>
    </source>
</evidence>
<name>A0ABV2HLC5_9HYPH</name>
<accession>A0ABV2HLC5</accession>
<protein>
    <submittedName>
        <fullName evidence="2">AbrB family looped-hinge helix DNA binding protein</fullName>
    </submittedName>
</protein>
<keyword evidence="3" id="KW-1185">Reference proteome</keyword>
<dbReference type="NCBIfam" id="TIGR01439">
    <property type="entry name" value="lp_hng_hel_AbrB"/>
    <property type="match status" value="1"/>
</dbReference>
<proteinExistence type="predicted"/>
<comment type="caution">
    <text evidence="2">The sequence shown here is derived from an EMBL/GenBank/DDBJ whole genome shotgun (WGS) entry which is preliminary data.</text>
</comment>
<dbReference type="Gene3D" id="2.10.260.10">
    <property type="match status" value="1"/>
</dbReference>
<evidence type="ECO:0000259" key="1">
    <source>
        <dbReference type="SMART" id="SM00966"/>
    </source>
</evidence>
<feature type="domain" description="SpoVT-AbrB" evidence="1">
    <location>
        <begin position="9"/>
        <end position="54"/>
    </location>
</feature>
<dbReference type="RefSeq" id="WP_292372632.1">
    <property type="nucleotide sequence ID" value="NZ_JBEPLM010000001.1"/>
</dbReference>
<dbReference type="Pfam" id="PF04014">
    <property type="entry name" value="MazE_antitoxin"/>
    <property type="match status" value="1"/>
</dbReference>